<reference evidence="2" key="1">
    <citation type="submission" date="2023-03" db="EMBL/GenBank/DDBJ databases">
        <title>Massive genome expansion in bonnet fungi (Mycena s.s.) driven by repeated elements and novel gene families across ecological guilds.</title>
        <authorList>
            <consortium name="Lawrence Berkeley National Laboratory"/>
            <person name="Harder C.B."/>
            <person name="Miyauchi S."/>
            <person name="Viragh M."/>
            <person name="Kuo A."/>
            <person name="Thoen E."/>
            <person name="Andreopoulos B."/>
            <person name="Lu D."/>
            <person name="Skrede I."/>
            <person name="Drula E."/>
            <person name="Henrissat B."/>
            <person name="Morin E."/>
            <person name="Kohler A."/>
            <person name="Barry K."/>
            <person name="LaButti K."/>
            <person name="Morin E."/>
            <person name="Salamov A."/>
            <person name="Lipzen A."/>
            <person name="Mereny Z."/>
            <person name="Hegedus B."/>
            <person name="Baldrian P."/>
            <person name="Stursova M."/>
            <person name="Weitz H."/>
            <person name="Taylor A."/>
            <person name="Grigoriev I.V."/>
            <person name="Nagy L.G."/>
            <person name="Martin F."/>
            <person name="Kauserud H."/>
        </authorList>
    </citation>
    <scope>NUCLEOTIDE SEQUENCE</scope>
    <source>
        <strain evidence="2">CBHHK200</strain>
    </source>
</reference>
<proteinExistence type="predicted"/>
<feature type="region of interest" description="Disordered" evidence="1">
    <location>
        <begin position="457"/>
        <end position="480"/>
    </location>
</feature>
<dbReference type="Proteomes" id="UP001218188">
    <property type="component" value="Unassembled WGS sequence"/>
</dbReference>
<keyword evidence="3" id="KW-1185">Reference proteome</keyword>
<evidence type="ECO:0000256" key="1">
    <source>
        <dbReference type="SAM" id="MobiDB-lite"/>
    </source>
</evidence>
<dbReference type="EMBL" id="JARJCM010000056">
    <property type="protein sequence ID" value="KAJ7034529.1"/>
    <property type="molecule type" value="Genomic_DNA"/>
</dbReference>
<name>A0AAD6SVM3_9AGAR</name>
<evidence type="ECO:0000313" key="3">
    <source>
        <dbReference type="Proteomes" id="UP001218188"/>
    </source>
</evidence>
<evidence type="ECO:0008006" key="4">
    <source>
        <dbReference type="Google" id="ProtNLM"/>
    </source>
</evidence>
<organism evidence="2 3">
    <name type="scientific">Mycena alexandri</name>
    <dbReference type="NCBI Taxonomy" id="1745969"/>
    <lineage>
        <taxon>Eukaryota</taxon>
        <taxon>Fungi</taxon>
        <taxon>Dikarya</taxon>
        <taxon>Basidiomycota</taxon>
        <taxon>Agaricomycotina</taxon>
        <taxon>Agaricomycetes</taxon>
        <taxon>Agaricomycetidae</taxon>
        <taxon>Agaricales</taxon>
        <taxon>Marasmiineae</taxon>
        <taxon>Mycenaceae</taxon>
        <taxon>Mycena</taxon>
    </lineage>
</organism>
<evidence type="ECO:0000313" key="2">
    <source>
        <dbReference type="EMBL" id="KAJ7034529.1"/>
    </source>
</evidence>
<gene>
    <name evidence="2" type="ORF">C8F04DRAFT_1101285</name>
</gene>
<protein>
    <recommendedName>
        <fullName evidence="4">F-box domain-containing protein</fullName>
    </recommendedName>
</protein>
<comment type="caution">
    <text evidence="2">The sequence shown here is derived from an EMBL/GenBank/DDBJ whole genome shotgun (WGS) entry which is preliminary data.</text>
</comment>
<accession>A0AAD6SVM3</accession>
<sequence>MKSSPWSRIPPEIANEIAGHNSKDVPALRAMSLVSKQMRFLAIEHLFSVIHFACAEDFPRWLELLRTTPSLTTFVKRVRFSKPGATWLRRHRGPKTSQLDDNTLPHLIPPLLHASAVEWVRLDSISLQTAAAYIKLLPNVQKLHLEYIFFGSLISLANFLGNFGNLKALSVVKMYIEPGYGLRNDLDDDDLSGQPGSLNLSQVDELAITSCAPYPSDDLEDFQDPILYLLTHSPPAGLRSLDLGGFGYKNGQADACTLLAMEKLLCIGAPSFLSLTIEPTFLEELSNTQFVDMAGRLTVFSALRTLTIWLDCDRQAEQLLNTLKAAPNLTMIIFRIRLHQESDKGNHDHLDSVLNTVLPWKSSLSLKSTLTQKFPLIQQIGFHFSVPHSSDVHFRREYRRKMEKRLWEHLERTGDASTDYLPVKWLDVEDNNTPVVYSQVNGEASWLVPHARRFWEPDTEGSDCASEKSDSGSDSDSEHP</sequence>
<dbReference type="AlphaFoldDB" id="A0AAD6SVM3"/>
<feature type="compositionally biased region" description="Basic and acidic residues" evidence="1">
    <location>
        <begin position="465"/>
        <end position="480"/>
    </location>
</feature>